<comment type="caution">
    <text evidence="1">The sequence shown here is derived from an EMBL/GenBank/DDBJ whole genome shotgun (WGS) entry which is preliminary data.</text>
</comment>
<reference evidence="1 2" key="1">
    <citation type="submission" date="2019-05" db="EMBL/GenBank/DDBJ databases">
        <title>Another draft genome of Portunus trituberculatus and its Hox gene families provides insights of decapod evolution.</title>
        <authorList>
            <person name="Jeong J.-H."/>
            <person name="Song I."/>
            <person name="Kim S."/>
            <person name="Choi T."/>
            <person name="Kim D."/>
            <person name="Ryu S."/>
            <person name="Kim W."/>
        </authorList>
    </citation>
    <scope>NUCLEOTIDE SEQUENCE [LARGE SCALE GENOMIC DNA]</scope>
    <source>
        <tissue evidence="1">Muscle</tissue>
    </source>
</reference>
<organism evidence="1 2">
    <name type="scientific">Portunus trituberculatus</name>
    <name type="common">Swimming crab</name>
    <name type="synonym">Neptunus trituberculatus</name>
    <dbReference type="NCBI Taxonomy" id="210409"/>
    <lineage>
        <taxon>Eukaryota</taxon>
        <taxon>Metazoa</taxon>
        <taxon>Ecdysozoa</taxon>
        <taxon>Arthropoda</taxon>
        <taxon>Crustacea</taxon>
        <taxon>Multicrustacea</taxon>
        <taxon>Malacostraca</taxon>
        <taxon>Eumalacostraca</taxon>
        <taxon>Eucarida</taxon>
        <taxon>Decapoda</taxon>
        <taxon>Pleocyemata</taxon>
        <taxon>Brachyura</taxon>
        <taxon>Eubrachyura</taxon>
        <taxon>Portunoidea</taxon>
        <taxon>Portunidae</taxon>
        <taxon>Portuninae</taxon>
        <taxon>Portunus</taxon>
    </lineage>
</organism>
<dbReference type="Proteomes" id="UP000324222">
    <property type="component" value="Unassembled WGS sequence"/>
</dbReference>
<dbReference type="AlphaFoldDB" id="A0A5B7GSR9"/>
<name>A0A5B7GSR9_PORTR</name>
<protein>
    <submittedName>
        <fullName evidence="1">Uncharacterized protein</fullName>
    </submittedName>
</protein>
<gene>
    <name evidence="1" type="ORF">E2C01_054698</name>
</gene>
<accession>A0A5B7GSR9</accession>
<keyword evidence="2" id="KW-1185">Reference proteome</keyword>
<sequence>MKIKIILKSEFLVWSSRYKVLTRTEGKLAKGNKKWIKEAHWIDSSLKVIKSYPKDRDKCLETSLLKEVKS</sequence>
<dbReference type="EMBL" id="VSRR010017750">
    <property type="protein sequence ID" value="MPC60643.1"/>
    <property type="molecule type" value="Genomic_DNA"/>
</dbReference>
<evidence type="ECO:0000313" key="2">
    <source>
        <dbReference type="Proteomes" id="UP000324222"/>
    </source>
</evidence>
<proteinExistence type="predicted"/>
<evidence type="ECO:0000313" key="1">
    <source>
        <dbReference type="EMBL" id="MPC60643.1"/>
    </source>
</evidence>